<accession>A0ABY4F7W3</accession>
<dbReference type="RefSeq" id="WP_244716121.1">
    <property type="nucleotide sequence ID" value="NZ_CP095049.1"/>
</dbReference>
<evidence type="ECO:0000313" key="3">
    <source>
        <dbReference type="EMBL" id="UOQ52291.1"/>
    </source>
</evidence>
<feature type="transmembrane region" description="Helical" evidence="1">
    <location>
        <begin position="101"/>
        <end position="121"/>
    </location>
</feature>
<reference evidence="3 4" key="1">
    <citation type="submission" date="2022-04" db="EMBL/GenBank/DDBJ databases">
        <title>Hymenobacter sp. isolated from the air.</title>
        <authorList>
            <person name="Won M."/>
            <person name="Lee C.-M."/>
            <person name="Woen H.-Y."/>
            <person name="Kwon S.-W."/>
        </authorList>
    </citation>
    <scope>NUCLEOTIDE SEQUENCE [LARGE SCALE GENOMIC DNA]</scope>
    <source>
        <strain evidence="4">5116 S-27</strain>
    </source>
</reference>
<sequence>MALGLGFLLFALFKLQQRARLYRTGIATEGMVIRLEQDTGYRNLTYYPVVRFLTPEQEWITARYDIGTNPASFAEGDSVQLRFDPADPTCFIIMSDSSGPLLWLFAFIGAGLSIFGVIQYLNT</sequence>
<keyword evidence="1" id="KW-1133">Transmembrane helix</keyword>
<proteinExistence type="predicted"/>
<evidence type="ECO:0000256" key="1">
    <source>
        <dbReference type="SAM" id="Phobius"/>
    </source>
</evidence>
<organism evidence="3 4">
    <name type="scientific">Hymenobacter cellulosivorans</name>
    <dbReference type="NCBI Taxonomy" id="2932249"/>
    <lineage>
        <taxon>Bacteria</taxon>
        <taxon>Pseudomonadati</taxon>
        <taxon>Bacteroidota</taxon>
        <taxon>Cytophagia</taxon>
        <taxon>Cytophagales</taxon>
        <taxon>Hymenobacteraceae</taxon>
        <taxon>Hymenobacter</taxon>
    </lineage>
</organism>
<dbReference type="Proteomes" id="UP000831785">
    <property type="component" value="Chromosome"/>
</dbReference>
<gene>
    <name evidence="3" type="ORF">MUN80_21335</name>
</gene>
<evidence type="ECO:0000313" key="4">
    <source>
        <dbReference type="Proteomes" id="UP000831785"/>
    </source>
</evidence>
<keyword evidence="1" id="KW-0472">Membrane</keyword>
<evidence type="ECO:0000259" key="2">
    <source>
        <dbReference type="Pfam" id="PF12158"/>
    </source>
</evidence>
<keyword evidence="1" id="KW-0812">Transmembrane</keyword>
<keyword evidence="4" id="KW-1185">Reference proteome</keyword>
<protein>
    <submittedName>
        <fullName evidence="3">DUF3592 domain-containing protein</fullName>
    </submittedName>
</protein>
<dbReference type="InterPro" id="IPR021994">
    <property type="entry name" value="DUF3592"/>
</dbReference>
<dbReference type="Pfam" id="PF12158">
    <property type="entry name" value="DUF3592"/>
    <property type="match status" value="1"/>
</dbReference>
<feature type="domain" description="DUF3592" evidence="2">
    <location>
        <begin position="28"/>
        <end position="93"/>
    </location>
</feature>
<name>A0ABY4F7W3_9BACT</name>
<dbReference type="EMBL" id="CP095049">
    <property type="protein sequence ID" value="UOQ52291.1"/>
    <property type="molecule type" value="Genomic_DNA"/>
</dbReference>